<gene>
    <name evidence="9" type="ORF">GCM10007304_13060</name>
</gene>
<dbReference type="EC" id="2.7.11.1" evidence="1"/>
<evidence type="ECO:0000313" key="10">
    <source>
        <dbReference type="Proteomes" id="UP000654257"/>
    </source>
</evidence>
<dbReference type="InterPro" id="IPR017441">
    <property type="entry name" value="Protein_kinase_ATP_BS"/>
</dbReference>
<reference evidence="9" key="2">
    <citation type="submission" date="2020-09" db="EMBL/GenBank/DDBJ databases">
        <authorList>
            <person name="Sun Q."/>
            <person name="Sedlacek I."/>
        </authorList>
    </citation>
    <scope>NUCLEOTIDE SEQUENCE</scope>
    <source>
        <strain evidence="9">CCM 7905</strain>
    </source>
</reference>
<dbReference type="PROSITE" id="PS00107">
    <property type="entry name" value="PROTEIN_KINASE_ATP"/>
    <property type="match status" value="1"/>
</dbReference>
<dbReference type="GO" id="GO:0004674">
    <property type="term" value="F:protein serine/threonine kinase activity"/>
    <property type="evidence" value="ECO:0007669"/>
    <property type="project" value="UniProtKB-KW"/>
</dbReference>
<keyword evidence="10" id="KW-1185">Reference proteome</keyword>
<keyword evidence="2" id="KW-0723">Serine/threonine-protein kinase</keyword>
<dbReference type="InterPro" id="IPR000719">
    <property type="entry name" value="Prot_kinase_dom"/>
</dbReference>
<evidence type="ECO:0000256" key="7">
    <source>
        <dbReference type="PROSITE-ProRule" id="PRU10141"/>
    </source>
</evidence>
<dbReference type="PANTHER" id="PTHR43289:SF6">
    <property type="entry name" value="SERINE_THREONINE-PROTEIN KINASE NEKL-3"/>
    <property type="match status" value="1"/>
</dbReference>
<evidence type="ECO:0000256" key="2">
    <source>
        <dbReference type="ARBA" id="ARBA00022527"/>
    </source>
</evidence>
<evidence type="ECO:0000256" key="5">
    <source>
        <dbReference type="ARBA" id="ARBA00022777"/>
    </source>
</evidence>
<evidence type="ECO:0000259" key="8">
    <source>
        <dbReference type="PROSITE" id="PS50011"/>
    </source>
</evidence>
<feature type="binding site" evidence="7">
    <location>
        <position position="39"/>
    </location>
    <ligand>
        <name>ATP</name>
        <dbReference type="ChEBI" id="CHEBI:30616"/>
    </ligand>
</feature>
<dbReference type="Pfam" id="PF00069">
    <property type="entry name" value="Pkinase"/>
    <property type="match status" value="1"/>
</dbReference>
<dbReference type="AlphaFoldDB" id="A0A917CZ39"/>
<keyword evidence="6 7" id="KW-0067">ATP-binding</keyword>
<evidence type="ECO:0000313" key="9">
    <source>
        <dbReference type="EMBL" id="GGG00530.1"/>
    </source>
</evidence>
<dbReference type="CDD" id="cd14014">
    <property type="entry name" value="STKc_PknB_like"/>
    <property type="match status" value="1"/>
</dbReference>
<sequence length="293" mass="32035">MLQHGDVIAGHRVQRLIGHGGSSEVYLAVDESGTEVALKILTATESHTEYGRSRFDREFTIASELRHPNIVAVYGHGVYDGIPYTSMQYVEGVTAAHLASRAPDRRLPTATVADIVSDVAAALDYAHECDIVHRDVKPTNILVSAERSSLTDFGIARVLNDVRPLNRNGRILGSVPYAAPELLQAGRLDGRADVYALACTFVELISGTPPYPRSTVFGIVSAHLSSSPPSVSWRVPSIPRAVDSIVAKALSKDPADRYRTADEFATLLARAMYVDSPVPVTPVHRRRFWRARR</sequence>
<dbReference type="RefSeq" id="WP_188543817.1">
    <property type="nucleotide sequence ID" value="NZ_BMCU01000001.1"/>
</dbReference>
<dbReference type="SUPFAM" id="SSF56112">
    <property type="entry name" value="Protein kinase-like (PK-like)"/>
    <property type="match status" value="1"/>
</dbReference>
<evidence type="ECO:0000256" key="4">
    <source>
        <dbReference type="ARBA" id="ARBA00022741"/>
    </source>
</evidence>
<comment type="caution">
    <text evidence="9">The sequence shown here is derived from an EMBL/GenBank/DDBJ whole genome shotgun (WGS) entry which is preliminary data.</text>
</comment>
<evidence type="ECO:0000256" key="6">
    <source>
        <dbReference type="ARBA" id="ARBA00022840"/>
    </source>
</evidence>
<dbReference type="EMBL" id="BMCU01000001">
    <property type="protein sequence ID" value="GGG00530.1"/>
    <property type="molecule type" value="Genomic_DNA"/>
</dbReference>
<evidence type="ECO:0000256" key="3">
    <source>
        <dbReference type="ARBA" id="ARBA00022679"/>
    </source>
</evidence>
<protein>
    <recommendedName>
        <fullName evidence="1">non-specific serine/threonine protein kinase</fullName>
        <ecNumber evidence="1">2.7.11.1</ecNumber>
    </recommendedName>
</protein>
<keyword evidence="4 7" id="KW-0547">Nucleotide-binding</keyword>
<dbReference type="SMART" id="SM00220">
    <property type="entry name" value="S_TKc"/>
    <property type="match status" value="1"/>
</dbReference>
<dbReference type="Gene3D" id="3.30.200.20">
    <property type="entry name" value="Phosphorylase Kinase, domain 1"/>
    <property type="match status" value="1"/>
</dbReference>
<dbReference type="PROSITE" id="PS50011">
    <property type="entry name" value="PROTEIN_KINASE_DOM"/>
    <property type="match status" value="1"/>
</dbReference>
<proteinExistence type="predicted"/>
<evidence type="ECO:0000256" key="1">
    <source>
        <dbReference type="ARBA" id="ARBA00012513"/>
    </source>
</evidence>
<dbReference type="PROSITE" id="PS00108">
    <property type="entry name" value="PROTEIN_KINASE_ST"/>
    <property type="match status" value="1"/>
</dbReference>
<dbReference type="PANTHER" id="PTHR43289">
    <property type="entry name" value="MITOGEN-ACTIVATED PROTEIN KINASE KINASE KINASE 20-RELATED"/>
    <property type="match status" value="1"/>
</dbReference>
<dbReference type="InterPro" id="IPR011009">
    <property type="entry name" value="Kinase-like_dom_sf"/>
</dbReference>
<dbReference type="InterPro" id="IPR008271">
    <property type="entry name" value="Ser/Thr_kinase_AS"/>
</dbReference>
<dbReference type="Gene3D" id="1.10.510.10">
    <property type="entry name" value="Transferase(Phosphotransferase) domain 1"/>
    <property type="match status" value="1"/>
</dbReference>
<dbReference type="Proteomes" id="UP000654257">
    <property type="component" value="Unassembled WGS sequence"/>
</dbReference>
<reference evidence="9" key="1">
    <citation type="journal article" date="2014" name="Int. J. Syst. Evol. Microbiol.">
        <title>Complete genome sequence of Corynebacterium casei LMG S-19264T (=DSM 44701T), isolated from a smear-ripened cheese.</title>
        <authorList>
            <consortium name="US DOE Joint Genome Institute (JGI-PGF)"/>
            <person name="Walter F."/>
            <person name="Albersmeier A."/>
            <person name="Kalinowski J."/>
            <person name="Ruckert C."/>
        </authorList>
    </citation>
    <scope>NUCLEOTIDE SEQUENCE</scope>
    <source>
        <strain evidence="9">CCM 7905</strain>
    </source>
</reference>
<dbReference type="GO" id="GO:0005524">
    <property type="term" value="F:ATP binding"/>
    <property type="evidence" value="ECO:0007669"/>
    <property type="project" value="UniProtKB-UniRule"/>
</dbReference>
<keyword evidence="3" id="KW-0808">Transferase</keyword>
<keyword evidence="5" id="KW-0418">Kinase</keyword>
<organism evidence="9 10">
    <name type="scientific">Rhodococcoides trifolii</name>
    <dbReference type="NCBI Taxonomy" id="908250"/>
    <lineage>
        <taxon>Bacteria</taxon>
        <taxon>Bacillati</taxon>
        <taxon>Actinomycetota</taxon>
        <taxon>Actinomycetes</taxon>
        <taxon>Mycobacteriales</taxon>
        <taxon>Nocardiaceae</taxon>
        <taxon>Rhodococcoides</taxon>
    </lineage>
</organism>
<name>A0A917CZ39_9NOCA</name>
<feature type="domain" description="Protein kinase" evidence="8">
    <location>
        <begin position="11"/>
        <end position="274"/>
    </location>
</feature>
<accession>A0A917CZ39</accession>